<dbReference type="PATRIC" id="fig|1544798.3.peg.2692"/>
<dbReference type="InterPro" id="IPR027417">
    <property type="entry name" value="P-loop_NTPase"/>
</dbReference>
<protein>
    <recommendedName>
        <fullName evidence="2">DNA polymerase III subunit delta</fullName>
        <ecNumber evidence="1">2.7.7.7</ecNumber>
    </recommendedName>
</protein>
<comment type="catalytic activity">
    <reaction evidence="8">
        <text>DNA(n) + a 2'-deoxyribonucleoside 5'-triphosphate = DNA(n+1) + diphosphate</text>
        <dbReference type="Rhea" id="RHEA:22508"/>
        <dbReference type="Rhea" id="RHEA-COMP:17339"/>
        <dbReference type="Rhea" id="RHEA-COMP:17340"/>
        <dbReference type="ChEBI" id="CHEBI:33019"/>
        <dbReference type="ChEBI" id="CHEBI:61560"/>
        <dbReference type="ChEBI" id="CHEBI:173112"/>
        <dbReference type="EC" id="2.7.7.7"/>
    </reaction>
</comment>
<evidence type="ECO:0000256" key="7">
    <source>
        <dbReference type="ARBA" id="ARBA00034754"/>
    </source>
</evidence>
<dbReference type="OrthoDB" id="1172326at2"/>
<organism evidence="11 12">
    <name type="scientific">Draconibacterium sediminis</name>
    <dbReference type="NCBI Taxonomy" id="1544798"/>
    <lineage>
        <taxon>Bacteria</taxon>
        <taxon>Pseudomonadati</taxon>
        <taxon>Bacteroidota</taxon>
        <taxon>Bacteroidia</taxon>
        <taxon>Marinilabiliales</taxon>
        <taxon>Prolixibacteraceae</taxon>
        <taxon>Draconibacterium</taxon>
    </lineage>
</organism>
<keyword evidence="6" id="KW-0239">DNA-directed DNA polymerase</keyword>
<dbReference type="PANTHER" id="PTHR34388">
    <property type="entry name" value="DNA POLYMERASE III SUBUNIT DELTA"/>
    <property type="match status" value="1"/>
</dbReference>
<dbReference type="AlphaFoldDB" id="A0A0D8JB09"/>
<evidence type="ECO:0000256" key="8">
    <source>
        <dbReference type="ARBA" id="ARBA00049244"/>
    </source>
</evidence>
<feature type="domain" description="DNA polymerase III delta N-terminal" evidence="9">
    <location>
        <begin position="19"/>
        <end position="133"/>
    </location>
</feature>
<dbReference type="NCBIfam" id="TIGR01128">
    <property type="entry name" value="holA"/>
    <property type="match status" value="1"/>
</dbReference>
<keyword evidence="5" id="KW-0235">DNA replication</keyword>
<evidence type="ECO:0000256" key="6">
    <source>
        <dbReference type="ARBA" id="ARBA00022932"/>
    </source>
</evidence>
<comment type="similarity">
    <text evidence="7">Belongs to the DNA polymerase HolA subunit family.</text>
</comment>
<dbReference type="SUPFAM" id="SSF48019">
    <property type="entry name" value="post-AAA+ oligomerization domain-like"/>
    <property type="match status" value="1"/>
</dbReference>
<evidence type="ECO:0000256" key="4">
    <source>
        <dbReference type="ARBA" id="ARBA00022695"/>
    </source>
</evidence>
<evidence type="ECO:0000313" key="12">
    <source>
        <dbReference type="Proteomes" id="UP000032544"/>
    </source>
</evidence>
<dbReference type="SUPFAM" id="SSF52540">
    <property type="entry name" value="P-loop containing nucleoside triphosphate hydrolases"/>
    <property type="match status" value="1"/>
</dbReference>
<dbReference type="GO" id="GO:0003677">
    <property type="term" value="F:DNA binding"/>
    <property type="evidence" value="ECO:0007669"/>
    <property type="project" value="InterPro"/>
</dbReference>
<evidence type="ECO:0000256" key="2">
    <source>
        <dbReference type="ARBA" id="ARBA00017703"/>
    </source>
</evidence>
<dbReference type="GO" id="GO:0003887">
    <property type="term" value="F:DNA-directed DNA polymerase activity"/>
    <property type="evidence" value="ECO:0007669"/>
    <property type="project" value="UniProtKB-KW"/>
</dbReference>
<name>A0A0D8JB09_9BACT</name>
<keyword evidence="4" id="KW-0548">Nucleotidyltransferase</keyword>
<evidence type="ECO:0000313" key="11">
    <source>
        <dbReference type="EMBL" id="KJF43909.1"/>
    </source>
</evidence>
<keyword evidence="3" id="KW-0808">Transferase</keyword>
<dbReference type="InterPro" id="IPR008921">
    <property type="entry name" value="DNA_pol3_clamp-load_cplx_C"/>
</dbReference>
<reference evidence="11 12" key="1">
    <citation type="submission" date="2014-09" db="EMBL/GenBank/DDBJ databases">
        <title>Draft Genome Sequence of Draconibacterium sp. JN14CK-3.</title>
        <authorList>
            <person name="Dong C."/>
            <person name="Lai Q."/>
            <person name="Shao Z."/>
        </authorList>
    </citation>
    <scope>NUCLEOTIDE SEQUENCE [LARGE SCALE GENOMIC DNA]</scope>
    <source>
        <strain evidence="11 12">JN14CK-3</strain>
    </source>
</reference>
<dbReference type="Gene3D" id="1.10.8.60">
    <property type="match status" value="1"/>
</dbReference>
<dbReference type="Pfam" id="PF21694">
    <property type="entry name" value="DNA_pol3_delta_C"/>
    <property type="match status" value="1"/>
</dbReference>
<dbReference type="GO" id="GO:0006261">
    <property type="term" value="P:DNA-templated DNA replication"/>
    <property type="evidence" value="ECO:0007669"/>
    <property type="project" value="TreeGrafter"/>
</dbReference>
<proteinExistence type="inferred from homology"/>
<dbReference type="STRING" id="1544798.LH29_12660"/>
<evidence type="ECO:0000259" key="10">
    <source>
        <dbReference type="Pfam" id="PF21694"/>
    </source>
</evidence>
<dbReference type="RefSeq" id="WP_045030025.1">
    <property type="nucleotide sequence ID" value="NZ_JRHC01000002.1"/>
</dbReference>
<feature type="domain" description="DNA polymerase III delta subunit-like C-terminal" evidence="10">
    <location>
        <begin position="209"/>
        <end position="311"/>
    </location>
</feature>
<dbReference type="EMBL" id="JRHC01000002">
    <property type="protein sequence ID" value="KJF43909.1"/>
    <property type="molecule type" value="Genomic_DNA"/>
</dbReference>
<sequence length="333" mass="38092">MEYSDILHNLKKGIYHPIYLLQGEEAYFIDELSDYIEDNVLTDAEKGFNQTIFYGKDSDPVTIVEASLRFPMMASKQVIIVKEAQSLSKIETLTSYAEKPLASTILVLAYKYKTLDSRTKLAKAIKKNGVLFTSKKLYENKIPGWIDGFLRTHNYTITPQAALLLTSYLGTDLSKIANELNKLVIAVKDTTKITPEHIEKNIGLSKEFNILELQNALGEKNVLKANRIINYFGANPTLNPIQKTVAGLYFYFSKLFTYHFLKDKSERNVAAELRVHPFFVKEYVSAAKRYSPTKLYEIMGILREYDMKSKGFNVSTMVETGELQKEMIYKILH</sequence>
<evidence type="ECO:0000256" key="1">
    <source>
        <dbReference type="ARBA" id="ARBA00012417"/>
    </source>
</evidence>
<dbReference type="GO" id="GO:0009360">
    <property type="term" value="C:DNA polymerase III complex"/>
    <property type="evidence" value="ECO:0007669"/>
    <property type="project" value="InterPro"/>
</dbReference>
<dbReference type="Proteomes" id="UP000032544">
    <property type="component" value="Unassembled WGS sequence"/>
</dbReference>
<dbReference type="EC" id="2.7.7.7" evidence="1"/>
<dbReference type="InterPro" id="IPR005790">
    <property type="entry name" value="DNA_polIII_delta"/>
</dbReference>
<accession>A0A0D8JB09</accession>
<evidence type="ECO:0000256" key="3">
    <source>
        <dbReference type="ARBA" id="ARBA00022679"/>
    </source>
</evidence>
<dbReference type="Pfam" id="PF06144">
    <property type="entry name" value="DNA_pol3_delta"/>
    <property type="match status" value="1"/>
</dbReference>
<evidence type="ECO:0000259" key="9">
    <source>
        <dbReference type="Pfam" id="PF06144"/>
    </source>
</evidence>
<keyword evidence="12" id="KW-1185">Reference proteome</keyword>
<comment type="caution">
    <text evidence="11">The sequence shown here is derived from an EMBL/GenBank/DDBJ whole genome shotgun (WGS) entry which is preliminary data.</text>
</comment>
<dbReference type="Gene3D" id="3.40.50.300">
    <property type="entry name" value="P-loop containing nucleotide triphosphate hydrolases"/>
    <property type="match status" value="1"/>
</dbReference>
<gene>
    <name evidence="11" type="ORF">LH29_12660</name>
</gene>
<dbReference type="Gene3D" id="1.20.272.10">
    <property type="match status" value="1"/>
</dbReference>
<dbReference type="InterPro" id="IPR048466">
    <property type="entry name" value="DNA_pol3_delta-like_C"/>
</dbReference>
<dbReference type="PANTHER" id="PTHR34388:SF1">
    <property type="entry name" value="DNA POLYMERASE III SUBUNIT DELTA"/>
    <property type="match status" value="1"/>
</dbReference>
<evidence type="ECO:0000256" key="5">
    <source>
        <dbReference type="ARBA" id="ARBA00022705"/>
    </source>
</evidence>
<dbReference type="InterPro" id="IPR010372">
    <property type="entry name" value="DNA_pol3_delta_N"/>
</dbReference>